<dbReference type="CDD" id="cd05117">
    <property type="entry name" value="STKc_CAMK"/>
    <property type="match status" value="1"/>
</dbReference>
<dbReference type="STRING" id="33097.A0A150FZA4"/>
<feature type="domain" description="EF-hand" evidence="10">
    <location>
        <begin position="555"/>
        <end position="590"/>
    </location>
</feature>
<keyword evidence="4" id="KW-0418">Kinase</keyword>
<dbReference type="InterPro" id="IPR017441">
    <property type="entry name" value="Protein_kinase_ATP_BS"/>
</dbReference>
<dbReference type="SUPFAM" id="SSF56112">
    <property type="entry name" value="Protein kinase-like (PK-like)"/>
    <property type="match status" value="1"/>
</dbReference>
<feature type="domain" description="Protein kinase" evidence="9">
    <location>
        <begin position="147"/>
        <end position="404"/>
    </location>
</feature>
<sequence length="746" mass="79609">MGCGGSKQGVVPLYDDPQFRGASAAEPAVAPPDGAPSGGKSFRQLTSSNSKRQVDRKVNQSFYDKSRSHKGFSGKGAKSRRVSAFTSRTPNRMDLPQTEGGKSGALSTRAGGGKSRFTKSLMAVSDAVFGPPPEWILRQTSPIKSQYQFMGIVGRGQFGQVYCIRDIRHGQKYACKTLGKKKLLSQLDAEDIKREIEVMHHLSGHGLVVSLHQVFEDEKNVHLVMDLCQGDLYELLRECKYLPEEKAAPLMLLAIRAVQYCHSMGVVHRDIKPENFLLASRNDLSHIKLTDFGLSAFYQEGQLFNELLGSPYYIAPEVIKQKYGKEADVWSCGVMLYIMLCGEAPFFGEGDEGIFKSIMKAKLDFSFDPWPTLSRDVKMLLRRMLVKDPRERATLEEVVGHPWFTKYAPPEAMRCKDGGSGAMARTGAPAALPPLPNSPGRVASGPCGSGCENTLFSRVKRYSVASRTKKAALRYIVASLPDEVTAGLYNLFQDFDQDANNAIDSREFKEGFGRRGVTLLDEEAHSLVNSADLDGDGVLNLVEWLGATILIPEENVEGLVAEAFAFMDTDHDGFLTRDELVGYLGEGHKELAELIISEADTDLDGRVSADEFRAAYSLTLERSRAASRPTTAAELDGLAAGGGGGGGGGGVGAGGGSDGGAVGEGVSGAGAHGGGGGHGGHGGGRGGGRAGGGGLGGPSGVMRMTSVTSVTSMGDDVLRASLARVNSQQLKLQYAPSVDDEQYGAG</sequence>
<keyword evidence="2" id="KW-0808">Transferase</keyword>
<keyword evidence="5" id="KW-0106">Calcium</keyword>
<dbReference type="OrthoDB" id="1738954at2759"/>
<evidence type="ECO:0000256" key="3">
    <source>
        <dbReference type="ARBA" id="ARBA00022741"/>
    </source>
</evidence>
<comment type="caution">
    <text evidence="11">The sequence shown here is derived from an EMBL/GenBank/DDBJ whole genome shotgun (WGS) entry which is preliminary data.</text>
</comment>
<evidence type="ECO:0000256" key="6">
    <source>
        <dbReference type="ARBA" id="ARBA00022840"/>
    </source>
</evidence>
<evidence type="ECO:0000259" key="10">
    <source>
        <dbReference type="PROSITE" id="PS50222"/>
    </source>
</evidence>
<gene>
    <name evidence="11" type="ORF">GPECTOR_111g252</name>
</gene>
<feature type="binding site" evidence="7">
    <location>
        <position position="176"/>
    </location>
    <ligand>
        <name>ATP</name>
        <dbReference type="ChEBI" id="CHEBI:30616"/>
    </ligand>
</feature>
<feature type="domain" description="EF-hand" evidence="10">
    <location>
        <begin position="595"/>
        <end position="622"/>
    </location>
</feature>
<dbReference type="Gene3D" id="1.10.238.10">
    <property type="entry name" value="EF-hand"/>
    <property type="match status" value="1"/>
</dbReference>
<dbReference type="Gene3D" id="1.10.510.10">
    <property type="entry name" value="Transferase(Phosphotransferase) domain 1"/>
    <property type="match status" value="1"/>
</dbReference>
<dbReference type="InterPro" id="IPR002048">
    <property type="entry name" value="EF_hand_dom"/>
</dbReference>
<proteinExistence type="predicted"/>
<dbReference type="InterPro" id="IPR018247">
    <property type="entry name" value="EF_Hand_1_Ca_BS"/>
</dbReference>
<reference evidence="12" key="1">
    <citation type="journal article" date="2016" name="Nat. Commun.">
        <title>The Gonium pectorale genome demonstrates co-option of cell cycle regulation during the evolution of multicellularity.</title>
        <authorList>
            <person name="Hanschen E.R."/>
            <person name="Marriage T.N."/>
            <person name="Ferris P.J."/>
            <person name="Hamaji T."/>
            <person name="Toyoda A."/>
            <person name="Fujiyama A."/>
            <person name="Neme R."/>
            <person name="Noguchi H."/>
            <person name="Minakuchi Y."/>
            <person name="Suzuki M."/>
            <person name="Kawai-Toyooka H."/>
            <person name="Smith D.R."/>
            <person name="Sparks H."/>
            <person name="Anderson J."/>
            <person name="Bakaric R."/>
            <person name="Luria V."/>
            <person name="Karger A."/>
            <person name="Kirschner M.W."/>
            <person name="Durand P.M."/>
            <person name="Michod R.E."/>
            <person name="Nozaki H."/>
            <person name="Olson B.J."/>
        </authorList>
    </citation>
    <scope>NUCLEOTIDE SEQUENCE [LARGE SCALE GENOMIC DNA]</scope>
    <source>
        <strain evidence="12">NIES-2863</strain>
    </source>
</reference>
<dbReference type="Pfam" id="PF00069">
    <property type="entry name" value="Pkinase"/>
    <property type="match status" value="1"/>
</dbReference>
<dbReference type="PANTHER" id="PTHR24349">
    <property type="entry name" value="SERINE/THREONINE-PROTEIN KINASE"/>
    <property type="match status" value="1"/>
</dbReference>
<protein>
    <submittedName>
        <fullName evidence="11">Uncharacterized protein</fullName>
    </submittedName>
</protein>
<organism evidence="11 12">
    <name type="scientific">Gonium pectorale</name>
    <name type="common">Green alga</name>
    <dbReference type="NCBI Taxonomy" id="33097"/>
    <lineage>
        <taxon>Eukaryota</taxon>
        <taxon>Viridiplantae</taxon>
        <taxon>Chlorophyta</taxon>
        <taxon>core chlorophytes</taxon>
        <taxon>Chlorophyceae</taxon>
        <taxon>CS clade</taxon>
        <taxon>Chlamydomonadales</taxon>
        <taxon>Volvocaceae</taxon>
        <taxon>Gonium</taxon>
    </lineage>
</organism>
<keyword evidence="12" id="KW-1185">Reference proteome</keyword>
<dbReference type="Proteomes" id="UP000075714">
    <property type="component" value="Unassembled WGS sequence"/>
</dbReference>
<keyword evidence="6 7" id="KW-0067">ATP-binding</keyword>
<evidence type="ECO:0000256" key="7">
    <source>
        <dbReference type="PROSITE-ProRule" id="PRU10141"/>
    </source>
</evidence>
<dbReference type="FunFam" id="3.30.200.20:FF:000042">
    <property type="entry name" value="Aurora kinase A"/>
    <property type="match status" value="1"/>
</dbReference>
<dbReference type="PROSITE" id="PS50222">
    <property type="entry name" value="EF_HAND_2"/>
    <property type="match status" value="3"/>
</dbReference>
<dbReference type="InterPro" id="IPR000719">
    <property type="entry name" value="Prot_kinase_dom"/>
</dbReference>
<accession>A0A150FZA4</accession>
<dbReference type="PROSITE" id="PS00107">
    <property type="entry name" value="PROTEIN_KINASE_ATP"/>
    <property type="match status" value="1"/>
</dbReference>
<dbReference type="PROSITE" id="PS50011">
    <property type="entry name" value="PROTEIN_KINASE_DOM"/>
    <property type="match status" value="1"/>
</dbReference>
<dbReference type="PROSITE" id="PS00108">
    <property type="entry name" value="PROTEIN_KINASE_ST"/>
    <property type="match status" value="1"/>
</dbReference>
<name>A0A150FZA4_GONPE</name>
<evidence type="ECO:0000256" key="1">
    <source>
        <dbReference type="ARBA" id="ARBA00022527"/>
    </source>
</evidence>
<evidence type="ECO:0000256" key="2">
    <source>
        <dbReference type="ARBA" id="ARBA00022679"/>
    </source>
</evidence>
<feature type="compositionally biased region" description="Gly residues" evidence="8">
    <location>
        <begin position="650"/>
        <end position="699"/>
    </location>
</feature>
<dbReference type="InterPro" id="IPR008271">
    <property type="entry name" value="Ser/Thr_kinase_AS"/>
</dbReference>
<dbReference type="SMART" id="SM00054">
    <property type="entry name" value="EFh"/>
    <property type="match status" value="4"/>
</dbReference>
<feature type="region of interest" description="Disordered" evidence="8">
    <location>
        <begin position="1"/>
        <end position="113"/>
    </location>
</feature>
<evidence type="ECO:0000256" key="8">
    <source>
        <dbReference type="SAM" id="MobiDB-lite"/>
    </source>
</evidence>
<dbReference type="EMBL" id="LSYV01000111">
    <property type="protein sequence ID" value="KXZ42919.1"/>
    <property type="molecule type" value="Genomic_DNA"/>
</dbReference>
<feature type="compositionally biased region" description="Basic residues" evidence="8">
    <location>
        <begin position="67"/>
        <end position="81"/>
    </location>
</feature>
<feature type="domain" description="EF-hand" evidence="10">
    <location>
        <begin position="483"/>
        <end position="518"/>
    </location>
</feature>
<dbReference type="PROSITE" id="PS00018">
    <property type="entry name" value="EF_HAND_1"/>
    <property type="match status" value="3"/>
</dbReference>
<evidence type="ECO:0000313" key="12">
    <source>
        <dbReference type="Proteomes" id="UP000075714"/>
    </source>
</evidence>
<dbReference type="AlphaFoldDB" id="A0A150FZA4"/>
<dbReference type="GO" id="GO:0005524">
    <property type="term" value="F:ATP binding"/>
    <property type="evidence" value="ECO:0007669"/>
    <property type="project" value="UniProtKB-UniRule"/>
</dbReference>
<dbReference type="SMART" id="SM00220">
    <property type="entry name" value="S_TKc"/>
    <property type="match status" value="1"/>
</dbReference>
<evidence type="ECO:0000259" key="9">
    <source>
        <dbReference type="PROSITE" id="PS50011"/>
    </source>
</evidence>
<dbReference type="InterPro" id="IPR050205">
    <property type="entry name" value="CDPK_Ser/Thr_kinases"/>
</dbReference>
<keyword evidence="1" id="KW-0723">Serine/threonine-protein kinase</keyword>
<dbReference type="FunFam" id="1.10.510.10:FF:000571">
    <property type="entry name" value="Maternal embryonic leucine zipper kinase"/>
    <property type="match status" value="1"/>
</dbReference>
<feature type="region of interest" description="Disordered" evidence="8">
    <location>
        <begin position="650"/>
        <end position="703"/>
    </location>
</feature>
<evidence type="ECO:0000313" key="11">
    <source>
        <dbReference type="EMBL" id="KXZ42919.1"/>
    </source>
</evidence>
<evidence type="ECO:0000256" key="5">
    <source>
        <dbReference type="ARBA" id="ARBA00022837"/>
    </source>
</evidence>
<dbReference type="Pfam" id="PF13499">
    <property type="entry name" value="EF-hand_7"/>
    <property type="match status" value="2"/>
</dbReference>
<dbReference type="GO" id="GO:0005509">
    <property type="term" value="F:calcium ion binding"/>
    <property type="evidence" value="ECO:0007669"/>
    <property type="project" value="InterPro"/>
</dbReference>
<keyword evidence="3 7" id="KW-0547">Nucleotide-binding</keyword>
<dbReference type="SUPFAM" id="SSF47473">
    <property type="entry name" value="EF-hand"/>
    <property type="match status" value="1"/>
</dbReference>
<evidence type="ECO:0000256" key="4">
    <source>
        <dbReference type="ARBA" id="ARBA00022777"/>
    </source>
</evidence>
<dbReference type="InterPro" id="IPR011009">
    <property type="entry name" value="Kinase-like_dom_sf"/>
</dbReference>
<dbReference type="GO" id="GO:0004674">
    <property type="term" value="F:protein serine/threonine kinase activity"/>
    <property type="evidence" value="ECO:0007669"/>
    <property type="project" value="UniProtKB-KW"/>
</dbReference>
<dbReference type="InterPro" id="IPR011992">
    <property type="entry name" value="EF-hand-dom_pair"/>
</dbReference>